<organism evidence="1 2">
    <name type="scientific">Mycteria americana</name>
    <name type="common">Wood stork</name>
    <dbReference type="NCBI Taxonomy" id="33587"/>
    <lineage>
        <taxon>Eukaryota</taxon>
        <taxon>Metazoa</taxon>
        <taxon>Chordata</taxon>
        <taxon>Craniata</taxon>
        <taxon>Vertebrata</taxon>
        <taxon>Euteleostomi</taxon>
        <taxon>Archelosauria</taxon>
        <taxon>Archosauria</taxon>
        <taxon>Dinosauria</taxon>
        <taxon>Saurischia</taxon>
        <taxon>Theropoda</taxon>
        <taxon>Coelurosauria</taxon>
        <taxon>Aves</taxon>
        <taxon>Neognathae</taxon>
        <taxon>Neoaves</taxon>
        <taxon>Aequornithes</taxon>
        <taxon>Ciconiiformes</taxon>
        <taxon>Ciconiidae</taxon>
        <taxon>Mycteria</taxon>
    </lineage>
</organism>
<comment type="caution">
    <text evidence="1">The sequence shown here is derived from an EMBL/GenBank/DDBJ whole genome shotgun (WGS) entry which is preliminary data.</text>
</comment>
<keyword evidence="2" id="KW-1185">Reference proteome</keyword>
<evidence type="ECO:0000313" key="1">
    <source>
        <dbReference type="EMBL" id="KAK4827871.1"/>
    </source>
</evidence>
<proteinExistence type="predicted"/>
<reference evidence="1 2" key="1">
    <citation type="journal article" date="2023" name="J. Hered.">
        <title>Chromosome-level genome of the wood stork (Mycteria americana) provides insight into avian chromosome evolution.</title>
        <authorList>
            <person name="Flamio R. Jr."/>
            <person name="Ramstad K.M."/>
        </authorList>
    </citation>
    <scope>NUCLEOTIDE SEQUENCE [LARGE SCALE GENOMIC DNA]</scope>
    <source>
        <strain evidence="1">JAX WOST 10</strain>
    </source>
</reference>
<sequence length="170" mass="19140">MKDNKRKLKQERFRLGIRKNFFTPRTSQAGAQVAQGSCAVSVFEGFQDSTGQSPEQPAVGKEQHLRPEYVYLANEPRKENAVVLRQQCEPLGSSDAGGKKRFEDALKKHTGLELTTASVCSVQPETFGQSSIERAVTENVCRIYPTPPSIARYSRYDQSWHNRPVLIRVI</sequence>
<accession>A0AAN7PT10</accession>
<name>A0AAN7PT10_MYCAM</name>
<protein>
    <submittedName>
        <fullName evidence="1">Uncharacterized protein</fullName>
    </submittedName>
</protein>
<evidence type="ECO:0000313" key="2">
    <source>
        <dbReference type="Proteomes" id="UP001333110"/>
    </source>
</evidence>
<gene>
    <name evidence="1" type="ORF">QYF61_022265</name>
</gene>
<dbReference type="EMBL" id="JAUNZN010000002">
    <property type="protein sequence ID" value="KAK4827871.1"/>
    <property type="molecule type" value="Genomic_DNA"/>
</dbReference>
<dbReference type="Proteomes" id="UP001333110">
    <property type="component" value="Unassembled WGS sequence"/>
</dbReference>
<dbReference type="AlphaFoldDB" id="A0AAN7PT10"/>